<proteinExistence type="predicted"/>
<feature type="compositionally biased region" description="Polar residues" evidence="1">
    <location>
        <begin position="46"/>
        <end position="57"/>
    </location>
</feature>
<evidence type="ECO:0000256" key="1">
    <source>
        <dbReference type="SAM" id="MobiDB-lite"/>
    </source>
</evidence>
<keyword evidence="3" id="KW-1185">Reference proteome</keyword>
<organism evidence="2 3">
    <name type="scientific">Pseudomonas syringae pv. tagetis</name>
    <dbReference type="NCBI Taxonomy" id="129140"/>
    <lineage>
        <taxon>Bacteria</taxon>
        <taxon>Pseudomonadati</taxon>
        <taxon>Pseudomonadota</taxon>
        <taxon>Gammaproteobacteria</taxon>
        <taxon>Pseudomonadales</taxon>
        <taxon>Pseudomonadaceae</taxon>
        <taxon>Pseudomonas</taxon>
    </lineage>
</organism>
<gene>
    <name evidence="2" type="ORF">RA271_20175</name>
</gene>
<dbReference type="EMBL" id="JAVCQK010000014">
    <property type="protein sequence ID" value="MFH7517492.1"/>
    <property type="molecule type" value="Genomic_DNA"/>
</dbReference>
<sequence length="109" mass="11883">MLGQATLIADQMMAILSQADAAMVAESKQWQCQVDAGSVQPRGDTSPKNRLSQSPNTRLLAGIMPRQADSRLDRTQACFATPVHRICTHYRALNIIPITVNNPEFAGFG</sequence>
<evidence type="ECO:0000313" key="2">
    <source>
        <dbReference type="EMBL" id="MFH7517492.1"/>
    </source>
</evidence>
<reference evidence="2 3" key="1">
    <citation type="submission" date="2023-08" db="EMBL/GenBank/DDBJ databases">
        <title>Genomic and mutational analysis of Pseudomonas syringae pv. tagetis EB037 pathogenicity on sunflower.</title>
        <authorList>
            <person name="Maul J.E."/>
        </authorList>
    </citation>
    <scope>NUCLEOTIDE SEQUENCE [LARGE SCALE GENOMIC DNA]</scope>
    <source>
        <strain evidence="2 3">EB037_T1</strain>
    </source>
</reference>
<name>A0ABW7NRK0_9PSED</name>
<accession>A0ABW7NRK0</accession>
<dbReference type="Proteomes" id="UP001610657">
    <property type="component" value="Unassembled WGS sequence"/>
</dbReference>
<protein>
    <submittedName>
        <fullName evidence="2">Uncharacterized protein</fullName>
    </submittedName>
</protein>
<feature type="region of interest" description="Disordered" evidence="1">
    <location>
        <begin position="35"/>
        <end position="57"/>
    </location>
</feature>
<dbReference type="GeneID" id="96221247"/>
<dbReference type="RefSeq" id="WP_054987832.1">
    <property type="nucleotide sequence ID" value="NZ_CP092923.1"/>
</dbReference>
<evidence type="ECO:0000313" key="3">
    <source>
        <dbReference type="Proteomes" id="UP001610657"/>
    </source>
</evidence>
<comment type="caution">
    <text evidence="2">The sequence shown here is derived from an EMBL/GenBank/DDBJ whole genome shotgun (WGS) entry which is preliminary data.</text>
</comment>